<evidence type="ECO:0000313" key="2">
    <source>
        <dbReference type="Proteomes" id="UP000037035"/>
    </source>
</evidence>
<gene>
    <name evidence="1" type="ORF">VP01_84g4</name>
</gene>
<accession>A0A0L6U965</accession>
<proteinExistence type="predicted"/>
<reference evidence="1 2" key="1">
    <citation type="submission" date="2015-08" db="EMBL/GenBank/DDBJ databases">
        <title>Next Generation Sequencing and Analysis of the Genome of Puccinia sorghi L Schw, the Causal Agent of Maize Common Rust.</title>
        <authorList>
            <person name="Rochi L."/>
            <person name="Burguener G."/>
            <person name="Darino M."/>
            <person name="Turjanski A."/>
            <person name="Kreff E."/>
            <person name="Dieguez M.J."/>
            <person name="Sacco F."/>
        </authorList>
    </citation>
    <scope>NUCLEOTIDE SEQUENCE [LARGE SCALE GENOMIC DNA]</scope>
    <source>
        <strain evidence="1 2">RO10H11247</strain>
    </source>
</reference>
<dbReference type="AlphaFoldDB" id="A0A0L6U965"/>
<keyword evidence="2" id="KW-1185">Reference proteome</keyword>
<dbReference type="VEuPathDB" id="FungiDB:VP01_84g4"/>
<protein>
    <submittedName>
        <fullName evidence="1">Uncharacterized protein</fullName>
    </submittedName>
</protein>
<organism evidence="1 2">
    <name type="scientific">Puccinia sorghi</name>
    <dbReference type="NCBI Taxonomy" id="27349"/>
    <lineage>
        <taxon>Eukaryota</taxon>
        <taxon>Fungi</taxon>
        <taxon>Dikarya</taxon>
        <taxon>Basidiomycota</taxon>
        <taxon>Pucciniomycotina</taxon>
        <taxon>Pucciniomycetes</taxon>
        <taxon>Pucciniales</taxon>
        <taxon>Pucciniaceae</taxon>
        <taxon>Puccinia</taxon>
    </lineage>
</organism>
<name>A0A0L6U965_9BASI</name>
<dbReference type="Proteomes" id="UP000037035">
    <property type="component" value="Unassembled WGS sequence"/>
</dbReference>
<comment type="caution">
    <text evidence="1">The sequence shown here is derived from an EMBL/GenBank/DDBJ whole genome shotgun (WGS) entry which is preliminary data.</text>
</comment>
<sequence>MEIKIYHKILHPLTCKVKKKIHTHDPHDFCPHKMPVTCLCNVIGMLLVLRQCFQAYPSFLLKYSHFILFLPLFPHISLCLYKAKKILGKITSASSEHGHSTPEVGGIHPKQSCVRSVKRTNSLSLCSYMSHVGATSHWKAVLDCPCQIFHGCTYTYKKKSEKTNFVFRVFSDSGCQPLIARCRHSCMRWPICTFCFGYSIFDHGYRSSWGRLCGLPWVSLAWSHFLNLAAIAAHSFHLSWMYVNIYTSNESGDRGRKSPWMNTYECGSEHSVYPHADHRQGQGGAGMECEYGWIKGMYISEEQFVVDRVIIIFFVGYANSEWLRHYK</sequence>
<evidence type="ECO:0000313" key="1">
    <source>
        <dbReference type="EMBL" id="KNZ45089.1"/>
    </source>
</evidence>
<dbReference type="EMBL" id="LAVV01014049">
    <property type="protein sequence ID" value="KNZ45089.1"/>
    <property type="molecule type" value="Genomic_DNA"/>
</dbReference>